<organism evidence="2 3">
    <name type="scientific">Luteolibacter rhizosphaerae</name>
    <dbReference type="NCBI Taxonomy" id="2989719"/>
    <lineage>
        <taxon>Bacteria</taxon>
        <taxon>Pseudomonadati</taxon>
        <taxon>Verrucomicrobiota</taxon>
        <taxon>Verrucomicrobiia</taxon>
        <taxon>Verrucomicrobiales</taxon>
        <taxon>Verrucomicrobiaceae</taxon>
        <taxon>Luteolibacter</taxon>
    </lineage>
</organism>
<dbReference type="RefSeq" id="WP_264515285.1">
    <property type="nucleotide sequence ID" value="NZ_JAPDDR010000010.1"/>
</dbReference>
<evidence type="ECO:0000313" key="2">
    <source>
        <dbReference type="EMBL" id="MCW1915730.1"/>
    </source>
</evidence>
<feature type="signal peptide" evidence="1">
    <location>
        <begin position="1"/>
        <end position="27"/>
    </location>
</feature>
<name>A0ABT3G7A9_9BACT</name>
<evidence type="ECO:0000313" key="3">
    <source>
        <dbReference type="Proteomes" id="UP001165653"/>
    </source>
</evidence>
<protein>
    <recommendedName>
        <fullName evidence="4">PEP-CTERM sorting domain-containing protein</fullName>
    </recommendedName>
</protein>
<dbReference type="EMBL" id="JAPDDR010000010">
    <property type="protein sequence ID" value="MCW1915730.1"/>
    <property type="molecule type" value="Genomic_DNA"/>
</dbReference>
<accession>A0ABT3G7A9</accession>
<evidence type="ECO:0000256" key="1">
    <source>
        <dbReference type="SAM" id="SignalP"/>
    </source>
</evidence>
<gene>
    <name evidence="2" type="ORF">OJ996_19240</name>
</gene>
<reference evidence="2" key="1">
    <citation type="submission" date="2022-10" db="EMBL/GenBank/DDBJ databases">
        <title>Luteolibacter sp. GHJ8, whole genome shotgun sequencing project.</title>
        <authorList>
            <person name="Zhao G."/>
            <person name="Shen L."/>
        </authorList>
    </citation>
    <scope>NUCLEOTIDE SEQUENCE</scope>
    <source>
        <strain evidence="2">GHJ8</strain>
    </source>
</reference>
<keyword evidence="3" id="KW-1185">Reference proteome</keyword>
<dbReference type="Proteomes" id="UP001165653">
    <property type="component" value="Unassembled WGS sequence"/>
</dbReference>
<keyword evidence="1" id="KW-0732">Signal</keyword>
<sequence>MKPSNTPTNRALIALSSLLLGAAPASAAVTFFNGYSGSVSEINSTTELAYTGNVSSTDLINGMTPAISGWNTTNGAHPNELTDGIHGQTFAAVGNTVDGGWTTVGATATYTLGSGANGLGYDISSIQTIAAWINVGFGNQAWTIAVRTLGGSFTDLATIDYQPLGSGGGATQVNLSSLNVTGIDAIRFTANSVNGGDNVGAFVGREIDVTGTSTVPEPAATLLGALGAVMLLRRRRAAIAG</sequence>
<evidence type="ECO:0008006" key="4">
    <source>
        <dbReference type="Google" id="ProtNLM"/>
    </source>
</evidence>
<proteinExistence type="predicted"/>
<feature type="chain" id="PRO_5047530053" description="PEP-CTERM sorting domain-containing protein" evidence="1">
    <location>
        <begin position="28"/>
        <end position="241"/>
    </location>
</feature>
<comment type="caution">
    <text evidence="2">The sequence shown here is derived from an EMBL/GenBank/DDBJ whole genome shotgun (WGS) entry which is preliminary data.</text>
</comment>